<name>A0A4C1X743_EUMVA</name>
<dbReference type="Proteomes" id="UP000299102">
    <property type="component" value="Unassembled WGS sequence"/>
</dbReference>
<comment type="caution">
    <text evidence="1">The sequence shown here is derived from an EMBL/GenBank/DDBJ whole genome shotgun (WGS) entry which is preliminary data.</text>
</comment>
<gene>
    <name evidence="1" type="ORF">EVAR_50517_1</name>
</gene>
<proteinExistence type="predicted"/>
<sequence length="97" mass="10976">MGFFGGGDLLSVRSLVPSVTPLERDAQIWSWDGNLGKAMVVFERRSRGVDRSVHREAIESNESSSLSMITSHHINDRLNCKGERITRDVRVIRTSYE</sequence>
<accession>A0A4C1X743</accession>
<dbReference type="EMBL" id="BGZK01000746">
    <property type="protein sequence ID" value="GBP58860.1"/>
    <property type="molecule type" value="Genomic_DNA"/>
</dbReference>
<reference evidence="1 2" key="1">
    <citation type="journal article" date="2019" name="Commun. Biol.">
        <title>The bagworm genome reveals a unique fibroin gene that provides high tensile strength.</title>
        <authorList>
            <person name="Kono N."/>
            <person name="Nakamura H."/>
            <person name="Ohtoshi R."/>
            <person name="Tomita M."/>
            <person name="Numata K."/>
            <person name="Arakawa K."/>
        </authorList>
    </citation>
    <scope>NUCLEOTIDE SEQUENCE [LARGE SCALE GENOMIC DNA]</scope>
</reference>
<evidence type="ECO:0000313" key="2">
    <source>
        <dbReference type="Proteomes" id="UP000299102"/>
    </source>
</evidence>
<dbReference type="AlphaFoldDB" id="A0A4C1X743"/>
<protein>
    <submittedName>
        <fullName evidence="1">Uncharacterized protein</fullName>
    </submittedName>
</protein>
<keyword evidence="2" id="KW-1185">Reference proteome</keyword>
<organism evidence="1 2">
    <name type="scientific">Eumeta variegata</name>
    <name type="common">Bagworm moth</name>
    <name type="synonym">Eumeta japonica</name>
    <dbReference type="NCBI Taxonomy" id="151549"/>
    <lineage>
        <taxon>Eukaryota</taxon>
        <taxon>Metazoa</taxon>
        <taxon>Ecdysozoa</taxon>
        <taxon>Arthropoda</taxon>
        <taxon>Hexapoda</taxon>
        <taxon>Insecta</taxon>
        <taxon>Pterygota</taxon>
        <taxon>Neoptera</taxon>
        <taxon>Endopterygota</taxon>
        <taxon>Lepidoptera</taxon>
        <taxon>Glossata</taxon>
        <taxon>Ditrysia</taxon>
        <taxon>Tineoidea</taxon>
        <taxon>Psychidae</taxon>
        <taxon>Oiketicinae</taxon>
        <taxon>Eumeta</taxon>
    </lineage>
</organism>
<evidence type="ECO:0000313" key="1">
    <source>
        <dbReference type="EMBL" id="GBP58860.1"/>
    </source>
</evidence>